<gene>
    <name evidence="2" type="ORF">L21TH_0228</name>
</gene>
<feature type="transmembrane region" description="Helical" evidence="1">
    <location>
        <begin position="12"/>
        <end position="29"/>
    </location>
</feature>
<evidence type="ECO:0000313" key="3">
    <source>
        <dbReference type="Proteomes" id="UP000013378"/>
    </source>
</evidence>
<evidence type="ECO:0000313" key="2">
    <source>
        <dbReference type="EMBL" id="EOD01687.1"/>
    </source>
</evidence>
<proteinExistence type="predicted"/>
<evidence type="ECO:0000256" key="1">
    <source>
        <dbReference type="SAM" id="Phobius"/>
    </source>
</evidence>
<reference evidence="2 3" key="1">
    <citation type="journal article" date="2015" name="Geomicrobiol. J.">
        <title>Caldisalinibacter kiritimatiensis gen. nov., sp. nov., a moderately thermohalophilic thiosulfate-reducing bacterium from a hypersaline microbial mat.</title>
        <authorList>
            <person name="Ben Hania W."/>
            <person name="Joseph M."/>
            <person name="Fiebig A."/>
            <person name="Bunk B."/>
            <person name="Klenk H.-P."/>
            <person name="Fardeau M.-L."/>
            <person name="Spring S."/>
        </authorList>
    </citation>
    <scope>NUCLEOTIDE SEQUENCE [LARGE SCALE GENOMIC DNA]</scope>
    <source>
        <strain evidence="2 3">L21-TH-D2</strain>
    </source>
</reference>
<dbReference type="AlphaFoldDB" id="R1AYC1"/>
<feature type="transmembrane region" description="Helical" evidence="1">
    <location>
        <begin position="49"/>
        <end position="66"/>
    </location>
</feature>
<organism evidence="2 3">
    <name type="scientific">Caldisalinibacter kiritimatiensis</name>
    <dbReference type="NCBI Taxonomy" id="1304284"/>
    <lineage>
        <taxon>Bacteria</taxon>
        <taxon>Bacillati</taxon>
        <taxon>Bacillota</taxon>
        <taxon>Tissierellia</taxon>
        <taxon>Tissierellales</taxon>
        <taxon>Thermohalobacteraceae</taxon>
        <taxon>Caldisalinibacter</taxon>
    </lineage>
</organism>
<dbReference type="STRING" id="1304284.L21TH_0228"/>
<dbReference type="Proteomes" id="UP000013378">
    <property type="component" value="Unassembled WGS sequence"/>
</dbReference>
<name>R1AYC1_9FIRM</name>
<keyword evidence="1" id="KW-0472">Membrane</keyword>
<accession>R1AYC1</accession>
<sequence length="67" mass="7869">MTIISELKELFSLYEMFLIVAIGLFTFFVDFQRLRKRRLRKDARIAKGIGLVYLIVGPLIFISLQFV</sequence>
<keyword evidence="3" id="KW-1185">Reference proteome</keyword>
<dbReference type="EMBL" id="ARZA01000039">
    <property type="protein sequence ID" value="EOD01687.1"/>
    <property type="molecule type" value="Genomic_DNA"/>
</dbReference>
<keyword evidence="1" id="KW-0812">Transmembrane</keyword>
<dbReference type="RefSeq" id="WP_006307004.1">
    <property type="nucleotide sequence ID" value="NZ_ARZA01000039.1"/>
</dbReference>
<dbReference type="InterPro" id="IPR049971">
    <property type="entry name" value="CLC_0170-like"/>
</dbReference>
<keyword evidence="1" id="KW-1133">Transmembrane helix</keyword>
<protein>
    <submittedName>
        <fullName evidence="2">Uncharacterized protein</fullName>
    </submittedName>
</protein>
<dbReference type="NCBIfam" id="NF042414">
    <property type="entry name" value="CLC_0170_fam"/>
    <property type="match status" value="1"/>
</dbReference>
<comment type="caution">
    <text evidence="2">The sequence shown here is derived from an EMBL/GenBank/DDBJ whole genome shotgun (WGS) entry which is preliminary data.</text>
</comment>
<dbReference type="OrthoDB" id="1956475at2"/>